<evidence type="ECO:0000313" key="2">
    <source>
        <dbReference type="EMBL" id="CAB5038130.1"/>
    </source>
</evidence>
<sequence>MGMTTEIKRSEIATSEFGSVSEPSSGDIDTTSVRAREKEGQRSATKPNGSAMRGTLPRGSDA</sequence>
<reference evidence="2" key="1">
    <citation type="submission" date="2020-05" db="EMBL/GenBank/DDBJ databases">
        <authorList>
            <person name="Chiriac C."/>
            <person name="Salcher M."/>
            <person name="Ghai R."/>
            <person name="Kavagutti S V."/>
        </authorList>
    </citation>
    <scope>NUCLEOTIDE SEQUENCE</scope>
</reference>
<dbReference type="EMBL" id="CAFBPW010000202">
    <property type="protein sequence ID" value="CAB5038130.1"/>
    <property type="molecule type" value="Genomic_DNA"/>
</dbReference>
<evidence type="ECO:0000256" key="1">
    <source>
        <dbReference type="SAM" id="MobiDB-lite"/>
    </source>
</evidence>
<feature type="compositionally biased region" description="Polar residues" evidence="1">
    <location>
        <begin position="12"/>
        <end position="33"/>
    </location>
</feature>
<organism evidence="2">
    <name type="scientific">freshwater metagenome</name>
    <dbReference type="NCBI Taxonomy" id="449393"/>
    <lineage>
        <taxon>unclassified sequences</taxon>
        <taxon>metagenomes</taxon>
        <taxon>ecological metagenomes</taxon>
    </lineage>
</organism>
<accession>A0A6J7SCK2</accession>
<name>A0A6J7SCK2_9ZZZZ</name>
<feature type="compositionally biased region" description="Basic and acidic residues" evidence="1">
    <location>
        <begin position="1"/>
        <end position="11"/>
    </location>
</feature>
<feature type="region of interest" description="Disordered" evidence="1">
    <location>
        <begin position="1"/>
        <end position="62"/>
    </location>
</feature>
<gene>
    <name evidence="2" type="ORF">UFOPK4173_01492</name>
</gene>
<dbReference type="AlphaFoldDB" id="A0A6J7SCK2"/>
<protein>
    <submittedName>
        <fullName evidence="2">Unannotated protein</fullName>
    </submittedName>
</protein>
<proteinExistence type="predicted"/>